<organism evidence="3 4">
    <name type="scientific">Thermomonospora curvata (strain ATCC 19995 / DSM 43183 / JCM 3096 / KCTC 9072 / NBRC 15933 / NCIMB 10081 / Henssen B9)</name>
    <dbReference type="NCBI Taxonomy" id="471852"/>
    <lineage>
        <taxon>Bacteria</taxon>
        <taxon>Bacillati</taxon>
        <taxon>Actinomycetota</taxon>
        <taxon>Actinomycetes</taxon>
        <taxon>Streptosporangiales</taxon>
        <taxon>Thermomonosporaceae</taxon>
        <taxon>Thermomonospora</taxon>
    </lineage>
</organism>
<dbReference type="InterPro" id="IPR032465">
    <property type="entry name" value="ACMSD"/>
</dbReference>
<dbReference type="InterPro" id="IPR006680">
    <property type="entry name" value="Amidohydro-rel"/>
</dbReference>
<dbReference type="OrthoDB" id="5172791at2"/>
<evidence type="ECO:0000313" key="4">
    <source>
        <dbReference type="Proteomes" id="UP000001918"/>
    </source>
</evidence>
<dbReference type="HOGENOM" id="CLU_044590_0_1_11"/>
<evidence type="ECO:0000256" key="1">
    <source>
        <dbReference type="ARBA" id="ARBA00023239"/>
    </source>
</evidence>
<gene>
    <name evidence="3" type="ordered locus">Tcur_4683</name>
</gene>
<sequence>MIVDTHVHLLPGRLGEKVRAIFEAYIPGRLSYPNDHAAVLAAAERAGVGQVWSLPYAHKPGVAAGLNEASARLAARPPHPSVQVVGGATVHPGDADPERVVGRAIDELGLRVLKLHCSVGDFRADDPAFDAMWRLVERRRLPAVVHVGHAVTGHTRSEELAALENVARRHPQAPLIIAHAAHPASAAAIELIGRCPNVLADLTPVVTEPVEVPAEVLEEHADRFLFGTDAPNVALTIESGMARLDGLSPAARAAILGGNARRLLAEVR</sequence>
<keyword evidence="3" id="KW-0378">Hydrolase</keyword>
<dbReference type="Pfam" id="PF04909">
    <property type="entry name" value="Amidohydro_2"/>
    <property type="match status" value="1"/>
</dbReference>
<dbReference type="KEGG" id="tcu:Tcur_4683"/>
<dbReference type="GO" id="GO:0016787">
    <property type="term" value="F:hydrolase activity"/>
    <property type="evidence" value="ECO:0007669"/>
    <property type="project" value="UniProtKB-KW"/>
</dbReference>
<dbReference type="AlphaFoldDB" id="D1A6A6"/>
<keyword evidence="4" id="KW-1185">Reference proteome</keyword>
<evidence type="ECO:0000313" key="3">
    <source>
        <dbReference type="EMBL" id="ACZ00205.1"/>
    </source>
</evidence>
<evidence type="ECO:0000259" key="2">
    <source>
        <dbReference type="Pfam" id="PF04909"/>
    </source>
</evidence>
<dbReference type="GO" id="GO:0019748">
    <property type="term" value="P:secondary metabolic process"/>
    <property type="evidence" value="ECO:0007669"/>
    <property type="project" value="TreeGrafter"/>
</dbReference>
<dbReference type="PANTHER" id="PTHR21240">
    <property type="entry name" value="2-AMINO-3-CARBOXYLMUCONATE-6-SEMIALDEHYDE DECARBOXYLASE"/>
    <property type="match status" value="1"/>
</dbReference>
<dbReference type="EMBL" id="CP001738">
    <property type="protein sequence ID" value="ACZ00205.1"/>
    <property type="molecule type" value="Genomic_DNA"/>
</dbReference>
<dbReference type="GO" id="GO:0005737">
    <property type="term" value="C:cytoplasm"/>
    <property type="evidence" value="ECO:0007669"/>
    <property type="project" value="TreeGrafter"/>
</dbReference>
<dbReference type="Proteomes" id="UP000001918">
    <property type="component" value="Chromosome"/>
</dbReference>
<dbReference type="RefSeq" id="WP_012854986.1">
    <property type="nucleotide sequence ID" value="NC_013510.1"/>
</dbReference>
<proteinExistence type="predicted"/>
<dbReference type="InterPro" id="IPR032466">
    <property type="entry name" value="Metal_Hydrolase"/>
</dbReference>
<dbReference type="CDD" id="cd01292">
    <property type="entry name" value="metallo-dependent_hydrolases"/>
    <property type="match status" value="1"/>
</dbReference>
<accession>D1A6A6</accession>
<dbReference type="PANTHER" id="PTHR21240:SF28">
    <property type="entry name" value="ISO-OROTATE DECARBOXYLASE (EUROFUNG)"/>
    <property type="match status" value="1"/>
</dbReference>
<dbReference type="eggNOG" id="COG2159">
    <property type="taxonomic scope" value="Bacteria"/>
</dbReference>
<dbReference type="GO" id="GO:0016831">
    <property type="term" value="F:carboxy-lyase activity"/>
    <property type="evidence" value="ECO:0007669"/>
    <property type="project" value="InterPro"/>
</dbReference>
<feature type="domain" description="Amidohydrolase-related" evidence="2">
    <location>
        <begin position="3"/>
        <end position="264"/>
    </location>
</feature>
<dbReference type="SUPFAM" id="SSF51556">
    <property type="entry name" value="Metallo-dependent hydrolases"/>
    <property type="match status" value="1"/>
</dbReference>
<reference evidence="3 4" key="1">
    <citation type="journal article" date="2011" name="Stand. Genomic Sci.">
        <title>Complete genome sequence of Thermomonospora curvata type strain (B9).</title>
        <authorList>
            <person name="Chertkov O."/>
            <person name="Sikorski J."/>
            <person name="Nolan M."/>
            <person name="Lapidus A."/>
            <person name="Lucas S."/>
            <person name="Del Rio T.G."/>
            <person name="Tice H."/>
            <person name="Cheng J.F."/>
            <person name="Goodwin L."/>
            <person name="Pitluck S."/>
            <person name="Liolios K."/>
            <person name="Ivanova N."/>
            <person name="Mavromatis K."/>
            <person name="Mikhailova N."/>
            <person name="Ovchinnikova G."/>
            <person name="Pati A."/>
            <person name="Chen A."/>
            <person name="Palaniappan K."/>
            <person name="Djao O.D."/>
            <person name="Land M."/>
            <person name="Hauser L."/>
            <person name="Chang Y.J."/>
            <person name="Jeffries C.D."/>
            <person name="Brettin T."/>
            <person name="Han C."/>
            <person name="Detter J.C."/>
            <person name="Rohde M."/>
            <person name="Goker M."/>
            <person name="Woyke T."/>
            <person name="Bristow J."/>
            <person name="Eisen J.A."/>
            <person name="Markowitz V."/>
            <person name="Hugenholtz P."/>
            <person name="Klenk H.P."/>
            <person name="Kyrpides N.C."/>
        </authorList>
    </citation>
    <scope>NUCLEOTIDE SEQUENCE [LARGE SCALE GENOMIC DNA]</scope>
    <source>
        <strain evidence="4">ATCC 19995 / DSM 43183 / JCM 3096 / KCTC 9072 / NBRC 15933 / NCIMB 10081 / Henssen B9</strain>
    </source>
</reference>
<name>D1A6A6_THECD</name>
<dbReference type="STRING" id="471852.Tcur_4683"/>
<protein>
    <submittedName>
        <fullName evidence="3">Amidohydrolase 2</fullName>
    </submittedName>
</protein>
<keyword evidence="1" id="KW-0456">Lyase</keyword>
<dbReference type="Gene3D" id="3.20.20.140">
    <property type="entry name" value="Metal-dependent hydrolases"/>
    <property type="match status" value="1"/>
</dbReference>